<organism evidence="1 2">
    <name type="scientific">Chitinophaga skermanii</name>
    <dbReference type="NCBI Taxonomy" id="331697"/>
    <lineage>
        <taxon>Bacteria</taxon>
        <taxon>Pseudomonadati</taxon>
        <taxon>Bacteroidota</taxon>
        <taxon>Chitinophagia</taxon>
        <taxon>Chitinophagales</taxon>
        <taxon>Chitinophagaceae</taxon>
        <taxon>Chitinophaga</taxon>
    </lineage>
</organism>
<sequence length="102" mass="11650">MPENAAFNRFMPEMTALCRFMPESAEKCRFLPENAGFCRFTVGDFWKNTDLNLGEGRLNPSKYKVHVGEMSTKGLLHPYKHWGFVGEMSVKSRRCVGGVSKR</sequence>
<comment type="caution">
    <text evidence="1">The sequence shown here is derived from an EMBL/GenBank/DDBJ whole genome shotgun (WGS) entry which is preliminary data.</text>
</comment>
<evidence type="ECO:0000313" key="2">
    <source>
        <dbReference type="Proteomes" id="UP000249547"/>
    </source>
</evidence>
<name>A0A327QZ84_9BACT</name>
<evidence type="ECO:0000313" key="1">
    <source>
        <dbReference type="EMBL" id="RAJ08743.1"/>
    </source>
</evidence>
<proteinExistence type="predicted"/>
<dbReference type="Proteomes" id="UP000249547">
    <property type="component" value="Unassembled WGS sequence"/>
</dbReference>
<accession>A0A327QZ84</accession>
<dbReference type="AlphaFoldDB" id="A0A327QZ84"/>
<gene>
    <name evidence="1" type="ORF">LX64_01397</name>
</gene>
<dbReference type="EMBL" id="QLLL01000002">
    <property type="protein sequence ID" value="RAJ08743.1"/>
    <property type="molecule type" value="Genomic_DNA"/>
</dbReference>
<reference evidence="1 2" key="1">
    <citation type="submission" date="2018-06" db="EMBL/GenBank/DDBJ databases">
        <title>Genomic Encyclopedia of Archaeal and Bacterial Type Strains, Phase II (KMG-II): from individual species to whole genera.</title>
        <authorList>
            <person name="Goeker M."/>
        </authorList>
    </citation>
    <scope>NUCLEOTIDE SEQUENCE [LARGE SCALE GENOMIC DNA]</scope>
    <source>
        <strain evidence="1 2">DSM 23857</strain>
    </source>
</reference>
<protein>
    <submittedName>
        <fullName evidence="1">Uncharacterized protein</fullName>
    </submittedName>
</protein>
<keyword evidence="2" id="KW-1185">Reference proteome</keyword>